<keyword evidence="2" id="KW-1133">Transmembrane helix</keyword>
<dbReference type="Proteomes" id="UP000221734">
    <property type="component" value="Chromosome Kuenenia_stuttgartiensis_MBR1"/>
</dbReference>
<protein>
    <submittedName>
        <fullName evidence="5">Exported protein</fullName>
    </submittedName>
</protein>
<feature type="region of interest" description="Disordered" evidence="1">
    <location>
        <begin position="29"/>
        <end position="51"/>
    </location>
</feature>
<evidence type="ECO:0000256" key="1">
    <source>
        <dbReference type="SAM" id="MobiDB-lite"/>
    </source>
</evidence>
<dbReference type="Proteomes" id="UP000501926">
    <property type="component" value="Chromosome"/>
</dbReference>
<dbReference type="KEGG" id="kst:KSMBR1_3371"/>
<evidence type="ECO:0000313" key="7">
    <source>
        <dbReference type="Proteomes" id="UP000221734"/>
    </source>
</evidence>
<gene>
    <name evidence="5" type="ORF">KsCSTR_36760</name>
    <name evidence="6" type="ORF">KSMBR1_3371</name>
    <name evidence="4" type="ORF">kuste2396</name>
</gene>
<name>Q1Q6D4_KUEST</name>
<organism evidence="4">
    <name type="scientific">Kuenenia stuttgartiensis</name>
    <dbReference type="NCBI Taxonomy" id="174633"/>
    <lineage>
        <taxon>Bacteria</taxon>
        <taxon>Pseudomonadati</taxon>
        <taxon>Planctomycetota</taxon>
        <taxon>Candidatus Brocadiia</taxon>
        <taxon>Candidatus Brocadiales</taxon>
        <taxon>Candidatus Brocadiaceae</taxon>
        <taxon>Candidatus Kuenenia</taxon>
    </lineage>
</organism>
<dbReference type="EMBL" id="LT934425">
    <property type="protein sequence ID" value="SOH05846.1"/>
    <property type="molecule type" value="Genomic_DNA"/>
</dbReference>
<proteinExistence type="predicted"/>
<reference evidence="4" key="1">
    <citation type="journal article" date="2006" name="Nature">
        <title>Deciphering the evolution and metabolism of an anammox bacterium from a community genome.</title>
        <authorList>
            <person name="Strous M."/>
            <person name="Pelletier E."/>
            <person name="Mangenot S."/>
            <person name="Rattei T."/>
            <person name="Lehner A."/>
            <person name="Taylor M.W."/>
            <person name="Horn M."/>
            <person name="Daims H."/>
            <person name="Bartol-Mavel D."/>
            <person name="Wincker P."/>
            <person name="Barbe V."/>
            <person name="Fonknechten N."/>
            <person name="Vallenet D."/>
            <person name="Segurens B."/>
            <person name="Schenowitz-Truong C."/>
            <person name="Medigue C."/>
            <person name="Collingro A."/>
            <person name="Snel B."/>
            <person name="Dutilh B.E."/>
            <person name="OpDenCamp H.J.M."/>
            <person name="vanDerDrift C."/>
            <person name="Cirpus I."/>
            <person name="vanDePas-Schoonen K.T."/>
            <person name="Harhangi H.R."/>
            <person name="vanNiftrik L."/>
            <person name="Schmid M."/>
            <person name="Keltjens J."/>
            <person name="vanDeVossenberg J."/>
            <person name="Kartal B."/>
            <person name="Meier H."/>
            <person name="Frishman D."/>
            <person name="Huynen M.A."/>
            <person name="Mewes H."/>
            <person name="Weissenbach J."/>
            <person name="Jetten M.S.M."/>
            <person name="Wagner M."/>
            <person name="LePaslier D."/>
        </authorList>
    </citation>
    <scope>NUCLEOTIDE SEQUENCE</scope>
</reference>
<feature type="signal peptide" evidence="3">
    <location>
        <begin position="1"/>
        <end position="19"/>
    </location>
</feature>
<evidence type="ECO:0000313" key="4">
    <source>
        <dbReference type="EMBL" id="CAJ73142.1"/>
    </source>
</evidence>
<accession>Q1Q6D4</accession>
<feature type="transmembrane region" description="Helical" evidence="2">
    <location>
        <begin position="62"/>
        <end position="80"/>
    </location>
</feature>
<evidence type="ECO:0000313" key="6">
    <source>
        <dbReference type="EMBL" id="SOH05846.1"/>
    </source>
</evidence>
<reference evidence="6" key="4">
    <citation type="submission" date="2017-10" db="EMBL/GenBank/DDBJ databases">
        <authorList>
            <person name="Banno H."/>
            <person name="Chua N.-H."/>
        </authorList>
    </citation>
    <scope>NUCLEOTIDE SEQUENCE [LARGE SCALE GENOMIC DNA]</scope>
    <source>
        <strain evidence="6">Kuenenia_mbr1_ru-nijmegen</strain>
    </source>
</reference>
<evidence type="ECO:0000256" key="3">
    <source>
        <dbReference type="SAM" id="SignalP"/>
    </source>
</evidence>
<keyword evidence="7" id="KW-1185">Reference proteome</keyword>
<feature type="chain" id="PRO_5015097160" evidence="3">
    <location>
        <begin position="20"/>
        <end position="96"/>
    </location>
</feature>
<reference evidence="4" key="2">
    <citation type="submission" date="2006-01" db="EMBL/GenBank/DDBJ databases">
        <authorList>
            <person name="Genoscope"/>
        </authorList>
    </citation>
    <scope>NUCLEOTIDE SEQUENCE</scope>
</reference>
<dbReference type="RefSeq" id="WP_157820684.1">
    <property type="nucleotide sequence ID" value="NZ_CP049055.1"/>
</dbReference>
<sequence length="96" mass="11055">MKKVLILMCFFLLTGSLFSGSFIYAQTTQGSNQTEEAKQPQQFQTSSPLPEITPYPRSKLEIIQYILLPFAIGASIWLILRLDKQEQKEKNEKEEN</sequence>
<dbReference type="EMBL" id="CP049055">
    <property type="protein sequence ID" value="QII13055.1"/>
    <property type="molecule type" value="Genomic_DNA"/>
</dbReference>
<reference evidence="5 8" key="5">
    <citation type="submission" date="2020-02" db="EMBL/GenBank/DDBJ databases">
        <title>Newly sequenced genome of strain CSTR1 showed variability in Candidatus Kuenenia stuttgartiensis genomes.</title>
        <authorList>
            <person name="Ding C."/>
            <person name="Adrian L."/>
        </authorList>
    </citation>
    <scope>NUCLEOTIDE SEQUENCE [LARGE SCALE GENOMIC DNA]</scope>
    <source>
        <strain evidence="5 8">CSTR1</strain>
    </source>
</reference>
<dbReference type="OrthoDB" id="9996773at2"/>
<keyword evidence="2" id="KW-0812">Transmembrane</keyword>
<evidence type="ECO:0000256" key="2">
    <source>
        <dbReference type="SAM" id="Phobius"/>
    </source>
</evidence>
<keyword evidence="3" id="KW-0732">Signal</keyword>
<evidence type="ECO:0000313" key="5">
    <source>
        <dbReference type="EMBL" id="QII13055.1"/>
    </source>
</evidence>
<keyword evidence="2" id="KW-0472">Membrane</keyword>
<feature type="compositionally biased region" description="Polar residues" evidence="1">
    <location>
        <begin position="29"/>
        <end position="48"/>
    </location>
</feature>
<reference evidence="7" key="3">
    <citation type="submission" date="2017-10" db="EMBL/GenBank/DDBJ databases">
        <authorList>
            <person name="Frank J."/>
        </authorList>
    </citation>
    <scope>NUCLEOTIDE SEQUENCE [LARGE SCALE GENOMIC DNA]</scope>
</reference>
<evidence type="ECO:0000313" key="8">
    <source>
        <dbReference type="Proteomes" id="UP000501926"/>
    </source>
</evidence>
<dbReference type="EMBL" id="CT573071">
    <property type="protein sequence ID" value="CAJ73142.1"/>
    <property type="molecule type" value="Genomic_DNA"/>
</dbReference>
<dbReference type="AlphaFoldDB" id="Q1Q6D4"/>